<protein>
    <recommendedName>
        <fullName evidence="4">DUF3618 domain-containing protein</fullName>
    </recommendedName>
</protein>
<dbReference type="STRING" id="146018.BN2156_03784"/>
<dbReference type="Proteomes" id="UP000199147">
    <property type="component" value="Unassembled WGS sequence"/>
</dbReference>
<evidence type="ECO:0008006" key="4">
    <source>
        <dbReference type="Google" id="ProtNLM"/>
    </source>
</evidence>
<sequence length="97" mass="10254">MASADRLPPEPGPDAGIDELQSDIDKTRSELGETVAALSDKLDVKGRAQDKAAETKAAVLDRAHAATDAAKSRPAVPVAAVVAVLAAVGLLWWWRRR</sequence>
<feature type="transmembrane region" description="Helical" evidence="1">
    <location>
        <begin position="75"/>
        <end position="94"/>
    </location>
</feature>
<proteinExistence type="predicted"/>
<keyword evidence="1" id="KW-1133">Transmembrane helix</keyword>
<organism evidence="2 3">
    <name type="scientific">Mycolicibacterium neworleansense</name>
    <dbReference type="NCBI Taxonomy" id="146018"/>
    <lineage>
        <taxon>Bacteria</taxon>
        <taxon>Bacillati</taxon>
        <taxon>Actinomycetota</taxon>
        <taxon>Actinomycetes</taxon>
        <taxon>Mycobacteriales</taxon>
        <taxon>Mycobacteriaceae</taxon>
        <taxon>Mycolicibacterium</taxon>
    </lineage>
</organism>
<dbReference type="EMBL" id="CWKH01000002">
    <property type="protein sequence ID" value="CRZ16906.1"/>
    <property type="molecule type" value="Genomic_DNA"/>
</dbReference>
<keyword evidence="1" id="KW-0812">Transmembrane</keyword>
<accession>A0A0H5RSZ1</accession>
<name>A0A0H5RSZ1_9MYCO</name>
<evidence type="ECO:0000256" key="1">
    <source>
        <dbReference type="SAM" id="Phobius"/>
    </source>
</evidence>
<dbReference type="AlphaFoldDB" id="A0A0H5RSZ1"/>
<dbReference type="RefSeq" id="WP_090516502.1">
    <property type="nucleotide sequence ID" value="NZ_CWKH01000002.1"/>
</dbReference>
<evidence type="ECO:0000313" key="2">
    <source>
        <dbReference type="EMBL" id="CRZ16906.1"/>
    </source>
</evidence>
<reference evidence="3" key="1">
    <citation type="submission" date="2015-07" db="EMBL/GenBank/DDBJ databases">
        <authorList>
            <person name="Urmite Genomes"/>
        </authorList>
    </citation>
    <scope>NUCLEOTIDE SEQUENCE [LARGE SCALE GENOMIC DNA]</scope>
    <source>
        <strain evidence="3">type strain: ATCC 49404</strain>
    </source>
</reference>
<dbReference type="OrthoDB" id="4641350at2"/>
<keyword evidence="3" id="KW-1185">Reference proteome</keyword>
<dbReference type="InterPro" id="IPR022062">
    <property type="entry name" value="DUF3618"/>
</dbReference>
<gene>
    <name evidence="2" type="ORF">BN2156_03784</name>
</gene>
<evidence type="ECO:0000313" key="3">
    <source>
        <dbReference type="Proteomes" id="UP000199147"/>
    </source>
</evidence>
<keyword evidence="1" id="KW-0472">Membrane</keyword>
<dbReference type="Pfam" id="PF12277">
    <property type="entry name" value="DUF3618"/>
    <property type="match status" value="1"/>
</dbReference>